<dbReference type="KEGG" id="cput:CONPUDRAFT_143475"/>
<dbReference type="PANTHER" id="PTHR31836:SF28">
    <property type="entry name" value="SRCR DOMAIN-CONTAINING PROTEIN-RELATED"/>
    <property type="match status" value="1"/>
</dbReference>
<keyword evidence="1 2" id="KW-0732">Signal</keyword>
<dbReference type="EMBL" id="JH711577">
    <property type="protein sequence ID" value="EIW81790.1"/>
    <property type="molecule type" value="Genomic_DNA"/>
</dbReference>
<comment type="caution">
    <text evidence="3">The sequence shown here is derived from an EMBL/GenBank/DDBJ whole genome shotgun (WGS) entry which is preliminary data.</text>
</comment>
<protein>
    <submittedName>
        <fullName evidence="3">Plant expansin</fullName>
    </submittedName>
</protein>
<dbReference type="CDD" id="cd22191">
    <property type="entry name" value="DPBB_RlpA_EXP_N-like"/>
    <property type="match status" value="1"/>
</dbReference>
<dbReference type="RefSeq" id="XP_007767669.1">
    <property type="nucleotide sequence ID" value="XM_007769479.1"/>
</dbReference>
<evidence type="ECO:0000313" key="3">
    <source>
        <dbReference type="EMBL" id="EIW81790.1"/>
    </source>
</evidence>
<dbReference type="SUPFAM" id="SSF50685">
    <property type="entry name" value="Barwin-like endoglucanases"/>
    <property type="match status" value="1"/>
</dbReference>
<reference evidence="4" key="1">
    <citation type="journal article" date="2012" name="Science">
        <title>The Paleozoic origin of enzymatic lignin decomposition reconstructed from 31 fungal genomes.</title>
        <authorList>
            <person name="Floudas D."/>
            <person name="Binder M."/>
            <person name="Riley R."/>
            <person name="Barry K."/>
            <person name="Blanchette R.A."/>
            <person name="Henrissat B."/>
            <person name="Martinez A.T."/>
            <person name="Otillar R."/>
            <person name="Spatafora J.W."/>
            <person name="Yadav J.S."/>
            <person name="Aerts A."/>
            <person name="Benoit I."/>
            <person name="Boyd A."/>
            <person name="Carlson A."/>
            <person name="Copeland A."/>
            <person name="Coutinho P.M."/>
            <person name="de Vries R.P."/>
            <person name="Ferreira P."/>
            <person name="Findley K."/>
            <person name="Foster B."/>
            <person name="Gaskell J."/>
            <person name="Glotzer D."/>
            <person name="Gorecki P."/>
            <person name="Heitman J."/>
            <person name="Hesse C."/>
            <person name="Hori C."/>
            <person name="Igarashi K."/>
            <person name="Jurgens J.A."/>
            <person name="Kallen N."/>
            <person name="Kersten P."/>
            <person name="Kohler A."/>
            <person name="Kuees U."/>
            <person name="Kumar T.K.A."/>
            <person name="Kuo A."/>
            <person name="LaButti K."/>
            <person name="Larrondo L.F."/>
            <person name="Lindquist E."/>
            <person name="Ling A."/>
            <person name="Lombard V."/>
            <person name="Lucas S."/>
            <person name="Lundell T."/>
            <person name="Martin R."/>
            <person name="McLaughlin D.J."/>
            <person name="Morgenstern I."/>
            <person name="Morin E."/>
            <person name="Murat C."/>
            <person name="Nagy L.G."/>
            <person name="Nolan M."/>
            <person name="Ohm R.A."/>
            <person name="Patyshakuliyeva A."/>
            <person name="Rokas A."/>
            <person name="Ruiz-Duenas F.J."/>
            <person name="Sabat G."/>
            <person name="Salamov A."/>
            <person name="Samejima M."/>
            <person name="Schmutz J."/>
            <person name="Slot J.C."/>
            <person name="St John F."/>
            <person name="Stenlid J."/>
            <person name="Sun H."/>
            <person name="Sun S."/>
            <person name="Syed K."/>
            <person name="Tsang A."/>
            <person name="Wiebenga A."/>
            <person name="Young D."/>
            <person name="Pisabarro A."/>
            <person name="Eastwood D.C."/>
            <person name="Martin F."/>
            <person name="Cullen D."/>
            <person name="Grigoriev I.V."/>
            <person name="Hibbett D.S."/>
        </authorList>
    </citation>
    <scope>NUCLEOTIDE SEQUENCE [LARGE SCALE GENOMIC DNA]</scope>
    <source>
        <strain evidence="4">RWD-64-598 SS2</strain>
    </source>
</reference>
<evidence type="ECO:0000313" key="4">
    <source>
        <dbReference type="Proteomes" id="UP000053558"/>
    </source>
</evidence>
<name>A0A5M3MRR8_CONPW</name>
<evidence type="ECO:0000256" key="1">
    <source>
        <dbReference type="ARBA" id="ARBA00022729"/>
    </source>
</evidence>
<dbReference type="Gene3D" id="2.40.40.10">
    <property type="entry name" value="RlpA-like domain"/>
    <property type="match status" value="1"/>
</dbReference>
<feature type="signal peptide" evidence="2">
    <location>
        <begin position="1"/>
        <end position="18"/>
    </location>
</feature>
<dbReference type="GeneID" id="19201849"/>
<proteinExistence type="predicted"/>
<feature type="chain" id="PRO_5024454220" evidence="2">
    <location>
        <begin position="19"/>
        <end position="120"/>
    </location>
</feature>
<organism evidence="3 4">
    <name type="scientific">Coniophora puteana (strain RWD-64-598)</name>
    <name type="common">Brown rot fungus</name>
    <dbReference type="NCBI Taxonomy" id="741705"/>
    <lineage>
        <taxon>Eukaryota</taxon>
        <taxon>Fungi</taxon>
        <taxon>Dikarya</taxon>
        <taxon>Basidiomycota</taxon>
        <taxon>Agaricomycotina</taxon>
        <taxon>Agaricomycetes</taxon>
        <taxon>Agaricomycetidae</taxon>
        <taxon>Boletales</taxon>
        <taxon>Coniophorineae</taxon>
        <taxon>Coniophoraceae</taxon>
        <taxon>Coniophora</taxon>
    </lineage>
</organism>
<accession>A0A5M3MRR8</accession>
<dbReference type="PANTHER" id="PTHR31836">
    <property type="match status" value="1"/>
</dbReference>
<dbReference type="InterPro" id="IPR051477">
    <property type="entry name" value="Expansin_CellWall"/>
</dbReference>
<dbReference type="InterPro" id="IPR036908">
    <property type="entry name" value="RlpA-like_sf"/>
</dbReference>
<dbReference type="AlphaFoldDB" id="A0A5M3MRR8"/>
<keyword evidence="4" id="KW-1185">Reference proteome</keyword>
<dbReference type="Proteomes" id="UP000053558">
    <property type="component" value="Unassembled WGS sequence"/>
</dbReference>
<evidence type="ECO:0000256" key="2">
    <source>
        <dbReference type="SAM" id="SignalP"/>
    </source>
</evidence>
<sequence length="120" mass="12294">MFASKALAFVALVVAANAASVPTGTQTGTGYYHSSNGVAGACGAVTKDTDLAVSIAGKVFDASLCNKDINASYNGKSVTVKLTDICNGCEATDLDFTPTAYGKLADLSQLKLENVTWSFA</sequence>
<gene>
    <name evidence="3" type="ORF">CONPUDRAFT_143475</name>
</gene>
<dbReference type="OrthoDB" id="623670at2759"/>